<dbReference type="PROSITE" id="PS51257">
    <property type="entry name" value="PROKAR_LIPOPROTEIN"/>
    <property type="match status" value="1"/>
</dbReference>
<feature type="compositionally biased region" description="Low complexity" evidence="1">
    <location>
        <begin position="51"/>
        <end position="61"/>
    </location>
</feature>
<feature type="chain" id="PRO_5020769673" description="Kazal-like domain-containing protein" evidence="2">
    <location>
        <begin position="20"/>
        <end position="147"/>
    </location>
</feature>
<organism evidence="3 4">
    <name type="scientific">Polyangium fumosum</name>
    <dbReference type="NCBI Taxonomy" id="889272"/>
    <lineage>
        <taxon>Bacteria</taxon>
        <taxon>Pseudomonadati</taxon>
        <taxon>Myxococcota</taxon>
        <taxon>Polyangia</taxon>
        <taxon>Polyangiales</taxon>
        <taxon>Polyangiaceae</taxon>
        <taxon>Polyangium</taxon>
    </lineage>
</organism>
<dbReference type="EMBL" id="SSMQ01000036">
    <property type="protein sequence ID" value="TKD01979.1"/>
    <property type="molecule type" value="Genomic_DNA"/>
</dbReference>
<dbReference type="OrthoDB" id="5523974at2"/>
<gene>
    <name evidence="3" type="ORF">E8A74_29370</name>
</gene>
<feature type="signal peptide" evidence="2">
    <location>
        <begin position="1"/>
        <end position="19"/>
    </location>
</feature>
<feature type="compositionally biased region" description="Pro residues" evidence="1">
    <location>
        <begin position="40"/>
        <end position="50"/>
    </location>
</feature>
<evidence type="ECO:0000313" key="3">
    <source>
        <dbReference type="EMBL" id="TKD01979.1"/>
    </source>
</evidence>
<dbReference type="Gene3D" id="3.30.60.30">
    <property type="match status" value="1"/>
</dbReference>
<accession>A0A4U1J446</accession>
<comment type="caution">
    <text evidence="3">The sequence shown here is derived from an EMBL/GenBank/DDBJ whole genome shotgun (WGS) entry which is preliminary data.</text>
</comment>
<evidence type="ECO:0000256" key="2">
    <source>
        <dbReference type="SAM" id="SignalP"/>
    </source>
</evidence>
<name>A0A4U1J446_9BACT</name>
<protein>
    <recommendedName>
        <fullName evidence="5">Kazal-like domain-containing protein</fullName>
    </recommendedName>
</protein>
<dbReference type="Proteomes" id="UP000309215">
    <property type="component" value="Unassembled WGS sequence"/>
</dbReference>
<evidence type="ECO:0000256" key="1">
    <source>
        <dbReference type="SAM" id="MobiDB-lite"/>
    </source>
</evidence>
<reference evidence="3 4" key="1">
    <citation type="submission" date="2019-04" db="EMBL/GenBank/DDBJ databases">
        <authorList>
            <person name="Li Y."/>
            <person name="Wang J."/>
        </authorList>
    </citation>
    <scope>NUCLEOTIDE SEQUENCE [LARGE SCALE GENOMIC DNA]</scope>
    <source>
        <strain evidence="3 4">DSM 14668</strain>
    </source>
</reference>
<evidence type="ECO:0000313" key="4">
    <source>
        <dbReference type="Proteomes" id="UP000309215"/>
    </source>
</evidence>
<feature type="compositionally biased region" description="Low complexity" evidence="1">
    <location>
        <begin position="25"/>
        <end position="39"/>
    </location>
</feature>
<keyword evidence="4" id="KW-1185">Reference proteome</keyword>
<sequence length="147" mass="15268">MKILASLTLTLIASTLALGCASTQPPTDGAAPTTTVPTATVPPEPAPTAEPAPTDKPTGTEAPPPEERPAGRLAFQACSEESRKQAGCTKELRPVCGEMDNGIRCIKAPCPSTTPRTFSNACVACVEPKVTGYWPMSCEDMNKPTAP</sequence>
<proteinExistence type="predicted"/>
<feature type="region of interest" description="Disordered" evidence="1">
    <location>
        <begin position="23"/>
        <end position="73"/>
    </location>
</feature>
<keyword evidence="2" id="KW-0732">Signal</keyword>
<dbReference type="AlphaFoldDB" id="A0A4U1J446"/>
<dbReference type="RefSeq" id="WP_136932416.1">
    <property type="nucleotide sequence ID" value="NZ_SSMQ01000036.1"/>
</dbReference>
<evidence type="ECO:0008006" key="5">
    <source>
        <dbReference type="Google" id="ProtNLM"/>
    </source>
</evidence>